<evidence type="ECO:0000259" key="12">
    <source>
        <dbReference type="Pfam" id="PF00117"/>
    </source>
</evidence>
<proteinExistence type="inferred from homology"/>
<evidence type="ECO:0000256" key="2">
    <source>
        <dbReference type="ARBA" id="ARBA00011152"/>
    </source>
</evidence>
<keyword evidence="7 10" id="KW-0456">Lyase</keyword>
<dbReference type="PANTHER" id="PTHR42701">
    <property type="entry name" value="IMIDAZOLE GLYCEROL PHOSPHATE SYNTHASE SUBUNIT HISH"/>
    <property type="match status" value="1"/>
</dbReference>
<gene>
    <name evidence="10 13" type="primary">hisH</name>
    <name evidence="13" type="ORF">dnl_11400</name>
</gene>
<dbReference type="AlphaFoldDB" id="A0A975B4Z0"/>
<dbReference type="PANTHER" id="PTHR42701:SF1">
    <property type="entry name" value="IMIDAZOLE GLYCEROL PHOSPHATE SYNTHASE SUBUNIT HISH"/>
    <property type="match status" value="1"/>
</dbReference>
<evidence type="ECO:0000256" key="10">
    <source>
        <dbReference type="HAMAP-Rule" id="MF_00278"/>
    </source>
</evidence>
<reference evidence="13" key="1">
    <citation type="journal article" date="2021" name="Microb. Physiol.">
        <title>Proteogenomic Insights into the Physiology of Marine, Sulfate-Reducing, Filamentous Desulfonema limicola and Desulfonema magnum.</title>
        <authorList>
            <person name="Schnaars V."/>
            <person name="Wohlbrand L."/>
            <person name="Scheve S."/>
            <person name="Hinrichs C."/>
            <person name="Reinhardt R."/>
            <person name="Rabus R."/>
        </authorList>
    </citation>
    <scope>NUCLEOTIDE SEQUENCE</scope>
    <source>
        <strain evidence="13">5ac10</strain>
    </source>
</reference>
<dbReference type="InterPro" id="IPR010139">
    <property type="entry name" value="Imidazole-glycPsynth_HisH"/>
</dbReference>
<organism evidence="13 14">
    <name type="scientific">Desulfonema limicola</name>
    <dbReference type="NCBI Taxonomy" id="45656"/>
    <lineage>
        <taxon>Bacteria</taxon>
        <taxon>Pseudomonadati</taxon>
        <taxon>Thermodesulfobacteriota</taxon>
        <taxon>Desulfobacteria</taxon>
        <taxon>Desulfobacterales</taxon>
        <taxon>Desulfococcaceae</taxon>
        <taxon>Desulfonema</taxon>
    </lineage>
</organism>
<evidence type="ECO:0000256" key="6">
    <source>
        <dbReference type="ARBA" id="ARBA00023102"/>
    </source>
</evidence>
<evidence type="ECO:0000313" key="13">
    <source>
        <dbReference type="EMBL" id="QTA78893.1"/>
    </source>
</evidence>
<dbReference type="CDD" id="cd01748">
    <property type="entry name" value="GATase1_IGP_Synthase"/>
    <property type="match status" value="1"/>
</dbReference>
<evidence type="ECO:0000256" key="8">
    <source>
        <dbReference type="ARBA" id="ARBA00047838"/>
    </source>
</evidence>
<accession>A0A975B4Z0</accession>
<keyword evidence="3 10" id="KW-0028">Amino-acid biosynthesis</keyword>
<feature type="active site" description="Nucleophile" evidence="10 11">
    <location>
        <position position="79"/>
    </location>
</feature>
<dbReference type="SUPFAM" id="SSF52317">
    <property type="entry name" value="Class I glutamine amidotransferase-like"/>
    <property type="match status" value="1"/>
</dbReference>
<evidence type="ECO:0000256" key="7">
    <source>
        <dbReference type="ARBA" id="ARBA00023239"/>
    </source>
</evidence>
<dbReference type="EMBL" id="CP061799">
    <property type="protein sequence ID" value="QTA78893.1"/>
    <property type="molecule type" value="Genomic_DNA"/>
</dbReference>
<dbReference type="GO" id="GO:0016829">
    <property type="term" value="F:lyase activity"/>
    <property type="evidence" value="ECO:0007669"/>
    <property type="project" value="UniProtKB-KW"/>
</dbReference>
<evidence type="ECO:0000256" key="3">
    <source>
        <dbReference type="ARBA" id="ARBA00022605"/>
    </source>
</evidence>
<dbReference type="GO" id="GO:0005737">
    <property type="term" value="C:cytoplasm"/>
    <property type="evidence" value="ECO:0007669"/>
    <property type="project" value="UniProtKB-SubCell"/>
</dbReference>
<dbReference type="Gene3D" id="3.40.50.880">
    <property type="match status" value="1"/>
</dbReference>
<keyword evidence="10" id="KW-0963">Cytoplasm</keyword>
<comment type="function">
    <text evidence="10">IGPS catalyzes the conversion of PRFAR and glutamine to IGP, AICAR and glutamate. The HisH subunit catalyzes the hydrolysis of glutamine to glutamate and ammonia as part of the synthesis of IGP and AICAR. The resulting ammonia molecule is channeled to the active site of HisF.</text>
</comment>
<feature type="active site" evidence="10 11">
    <location>
        <position position="191"/>
    </location>
</feature>
<dbReference type="NCBIfam" id="TIGR01855">
    <property type="entry name" value="IMP_synth_hisH"/>
    <property type="match status" value="1"/>
</dbReference>
<dbReference type="PROSITE" id="PS51273">
    <property type="entry name" value="GATASE_TYPE_1"/>
    <property type="match status" value="1"/>
</dbReference>
<dbReference type="EC" id="4.3.2.10" evidence="10"/>
<protein>
    <recommendedName>
        <fullName evidence="10">Imidazole glycerol phosphate synthase subunit HisH</fullName>
        <ecNumber evidence="10">4.3.2.10</ecNumber>
    </recommendedName>
    <alternativeName>
        <fullName evidence="10">IGP synthase glutaminase subunit</fullName>
        <ecNumber evidence="10">3.5.1.2</ecNumber>
    </alternativeName>
    <alternativeName>
        <fullName evidence="10">IGP synthase subunit HisH</fullName>
    </alternativeName>
    <alternativeName>
        <fullName evidence="10">ImGP synthase subunit HisH</fullName>
        <shortName evidence="10">IGPS subunit HisH</shortName>
    </alternativeName>
</protein>
<dbReference type="Proteomes" id="UP000663720">
    <property type="component" value="Chromosome"/>
</dbReference>
<dbReference type="GO" id="GO:0000105">
    <property type="term" value="P:L-histidine biosynthetic process"/>
    <property type="evidence" value="ECO:0007669"/>
    <property type="project" value="UniProtKB-UniRule"/>
</dbReference>
<comment type="subcellular location">
    <subcellularLocation>
        <location evidence="10">Cytoplasm</location>
    </subcellularLocation>
</comment>
<dbReference type="Pfam" id="PF00117">
    <property type="entry name" value="GATase"/>
    <property type="match status" value="1"/>
</dbReference>
<evidence type="ECO:0000256" key="4">
    <source>
        <dbReference type="ARBA" id="ARBA00022801"/>
    </source>
</evidence>
<name>A0A975B4Z0_9BACT</name>
<keyword evidence="4 10" id="KW-0378">Hydrolase</keyword>
<feature type="active site" evidence="10 11">
    <location>
        <position position="189"/>
    </location>
</feature>
<dbReference type="InterPro" id="IPR017926">
    <property type="entry name" value="GATASE"/>
</dbReference>
<dbReference type="PIRSF" id="PIRSF000495">
    <property type="entry name" value="Amidotransf_hisH"/>
    <property type="match status" value="1"/>
</dbReference>
<comment type="pathway">
    <text evidence="1 10">Amino-acid biosynthesis; L-histidine biosynthesis; L-histidine from 5-phospho-alpha-D-ribose 1-diphosphate: step 5/9.</text>
</comment>
<sequence length="210" mass="22894">MIAIIDYDAGNLTSVARAITFLGYECVVTNDVEKIKNAKRVIFPGVGAAGSAMASLKRLKLDVAIKDAFGSGKPVLGICLGTQIIMGHSDEDRGTSCLGIIEGNVPEFSTDMKAEDKSPLKIPHMGWNSIRIKQEHPVLKGIGSQDEFYFVHSFYPCPDKVEHVIGETQYGITFASVMGFKNIIATQFHPEKSGRPGLALLKNFCEWTPC</sequence>
<evidence type="ECO:0000256" key="9">
    <source>
        <dbReference type="ARBA" id="ARBA00049534"/>
    </source>
</evidence>
<comment type="catalytic activity">
    <reaction evidence="8 10">
        <text>5-[(5-phospho-1-deoxy-D-ribulos-1-ylimino)methylamino]-1-(5-phospho-beta-D-ribosyl)imidazole-4-carboxamide + L-glutamine = D-erythro-1-(imidazol-4-yl)glycerol 3-phosphate + 5-amino-1-(5-phospho-beta-D-ribosyl)imidazole-4-carboxamide + L-glutamate + H(+)</text>
        <dbReference type="Rhea" id="RHEA:24793"/>
        <dbReference type="ChEBI" id="CHEBI:15378"/>
        <dbReference type="ChEBI" id="CHEBI:29985"/>
        <dbReference type="ChEBI" id="CHEBI:58278"/>
        <dbReference type="ChEBI" id="CHEBI:58359"/>
        <dbReference type="ChEBI" id="CHEBI:58475"/>
        <dbReference type="ChEBI" id="CHEBI:58525"/>
        <dbReference type="EC" id="4.3.2.10"/>
    </reaction>
</comment>
<dbReference type="InterPro" id="IPR029062">
    <property type="entry name" value="Class_I_gatase-like"/>
</dbReference>
<dbReference type="HAMAP" id="MF_00278">
    <property type="entry name" value="HisH"/>
    <property type="match status" value="1"/>
</dbReference>
<comment type="catalytic activity">
    <reaction evidence="9 10">
        <text>L-glutamine + H2O = L-glutamate + NH4(+)</text>
        <dbReference type="Rhea" id="RHEA:15889"/>
        <dbReference type="ChEBI" id="CHEBI:15377"/>
        <dbReference type="ChEBI" id="CHEBI:28938"/>
        <dbReference type="ChEBI" id="CHEBI:29985"/>
        <dbReference type="ChEBI" id="CHEBI:58359"/>
        <dbReference type="EC" id="3.5.1.2"/>
    </reaction>
</comment>
<evidence type="ECO:0000313" key="14">
    <source>
        <dbReference type="Proteomes" id="UP000663720"/>
    </source>
</evidence>
<feature type="domain" description="Glutamine amidotransferase" evidence="12">
    <location>
        <begin position="4"/>
        <end position="204"/>
    </location>
</feature>
<dbReference type="RefSeq" id="WP_207690707.1">
    <property type="nucleotide sequence ID" value="NZ_CP061799.1"/>
</dbReference>
<dbReference type="EC" id="3.5.1.2" evidence="10"/>
<evidence type="ECO:0000256" key="1">
    <source>
        <dbReference type="ARBA" id="ARBA00005091"/>
    </source>
</evidence>
<evidence type="ECO:0000256" key="5">
    <source>
        <dbReference type="ARBA" id="ARBA00022962"/>
    </source>
</evidence>
<keyword evidence="6 10" id="KW-0368">Histidine biosynthesis</keyword>
<evidence type="ECO:0000256" key="11">
    <source>
        <dbReference type="PIRSR" id="PIRSR000495-1"/>
    </source>
</evidence>
<dbReference type="GO" id="GO:0000107">
    <property type="term" value="F:imidazoleglycerol-phosphate synthase activity"/>
    <property type="evidence" value="ECO:0007669"/>
    <property type="project" value="UniProtKB-UniRule"/>
</dbReference>
<keyword evidence="14" id="KW-1185">Reference proteome</keyword>
<dbReference type="GO" id="GO:0004359">
    <property type="term" value="F:glutaminase activity"/>
    <property type="evidence" value="ECO:0007669"/>
    <property type="project" value="UniProtKB-EC"/>
</dbReference>
<dbReference type="KEGG" id="dli:dnl_11400"/>
<keyword evidence="5 10" id="KW-0315">Glutamine amidotransferase</keyword>
<comment type="subunit">
    <text evidence="2 10">Heterodimer of HisH and HisF.</text>
</comment>